<dbReference type="PANTHER" id="PTHR28626">
    <property type="entry name" value="SRR1-LIKE PROTEIN"/>
    <property type="match status" value="1"/>
</dbReference>
<dbReference type="PANTHER" id="PTHR28626:SF3">
    <property type="entry name" value="SRR1-LIKE PROTEIN"/>
    <property type="match status" value="1"/>
</dbReference>
<feature type="region of interest" description="Disordered" evidence="2">
    <location>
        <begin position="174"/>
        <end position="193"/>
    </location>
</feature>
<dbReference type="Pfam" id="PF07985">
    <property type="entry name" value="SRR1"/>
    <property type="match status" value="1"/>
</dbReference>
<feature type="compositionally biased region" description="Polar residues" evidence="2">
    <location>
        <begin position="178"/>
        <end position="193"/>
    </location>
</feature>
<dbReference type="Proteomes" id="UP000182259">
    <property type="component" value="Chromosome II"/>
</dbReference>
<evidence type="ECO:0000259" key="3">
    <source>
        <dbReference type="Pfam" id="PF07985"/>
    </source>
</evidence>
<evidence type="ECO:0000313" key="5">
    <source>
        <dbReference type="Proteomes" id="UP000182259"/>
    </source>
</evidence>
<comment type="similarity">
    <text evidence="1">Belongs to the SRR1 family.</text>
</comment>
<sequence length="265" mass="30285">MASLENVQKRLASHVETIQSTDFLEQSLKLLRQLPFKNIRCIALGSPTQEFQALYQLALLKLLAKEFDIPPANISLYDPIFTDDDVHLLTTFEKYVVDENEQTSPHYTSETLYYMPHAPRSVTDRFLANVKPKWILGNDVRVTAGSLSQAKFLEEYPRLAKLVHIAEVRNTDAEEASTDVSTDSMASPRTPGLQQSEFKVVTRRKRNRPKKHVYVEPKLDYDLVDVYFDTITVTRIDSPDSAPWNDSFSDLALNVINPIEPNRNE</sequence>
<evidence type="ECO:0000256" key="1">
    <source>
        <dbReference type="ARBA" id="ARBA00009856"/>
    </source>
</evidence>
<dbReference type="GO" id="GO:0005634">
    <property type="term" value="C:nucleus"/>
    <property type="evidence" value="ECO:0007669"/>
    <property type="project" value="TreeGrafter"/>
</dbReference>
<dbReference type="GO" id="GO:0005737">
    <property type="term" value="C:cytoplasm"/>
    <property type="evidence" value="ECO:0007669"/>
    <property type="project" value="TreeGrafter"/>
</dbReference>
<evidence type="ECO:0000313" key="4">
    <source>
        <dbReference type="EMBL" id="SGZ52066.1"/>
    </source>
</evidence>
<dbReference type="AlphaFoldDB" id="A0A1L0BPH2"/>
<dbReference type="InterPro" id="IPR012942">
    <property type="entry name" value="SRR1-like"/>
</dbReference>
<dbReference type="EMBL" id="LT635765">
    <property type="protein sequence ID" value="SGZ52066.1"/>
    <property type="molecule type" value="Genomic_DNA"/>
</dbReference>
<name>A0A1L0BPH2_9ASCO</name>
<feature type="domain" description="SRR1-like" evidence="3">
    <location>
        <begin position="31"/>
        <end position="253"/>
    </location>
</feature>
<organism evidence="4 5">
    <name type="scientific">Sungouiella intermedia</name>
    <dbReference type="NCBI Taxonomy" id="45354"/>
    <lineage>
        <taxon>Eukaryota</taxon>
        <taxon>Fungi</taxon>
        <taxon>Dikarya</taxon>
        <taxon>Ascomycota</taxon>
        <taxon>Saccharomycotina</taxon>
        <taxon>Pichiomycetes</taxon>
        <taxon>Metschnikowiaceae</taxon>
        <taxon>Sungouiella</taxon>
    </lineage>
</organism>
<proteinExistence type="inferred from homology"/>
<dbReference type="InterPro" id="IPR040044">
    <property type="entry name" value="SRR1L"/>
</dbReference>
<protein>
    <submittedName>
        <fullName evidence="4">CIC11C00000001229</fullName>
    </submittedName>
</protein>
<accession>A0A1L0BPH2</accession>
<reference evidence="4 5" key="1">
    <citation type="submission" date="2016-10" db="EMBL/GenBank/DDBJ databases">
        <authorList>
            <person name="de Groot N.N."/>
        </authorList>
    </citation>
    <scope>NUCLEOTIDE SEQUENCE [LARGE SCALE GENOMIC DNA]</scope>
    <source>
        <strain evidence="4 5">PYCC 4715</strain>
    </source>
</reference>
<gene>
    <name evidence="4" type="ORF">SAMEA4029009_CIC11G00000001229</name>
</gene>
<evidence type="ECO:0000256" key="2">
    <source>
        <dbReference type="SAM" id="MobiDB-lite"/>
    </source>
</evidence>